<proteinExistence type="predicted"/>
<organism evidence="1 2">
    <name type="scientific">Chryseobacterium carnipullorum</name>
    <dbReference type="NCBI Taxonomy" id="1124835"/>
    <lineage>
        <taxon>Bacteria</taxon>
        <taxon>Pseudomonadati</taxon>
        <taxon>Bacteroidota</taxon>
        <taxon>Flavobacteriia</taxon>
        <taxon>Flavobacteriales</taxon>
        <taxon>Weeksellaceae</taxon>
        <taxon>Chryseobacterium group</taxon>
        <taxon>Chryseobacterium</taxon>
    </lineage>
</organism>
<sequence>MDGGREDIPLPMILSEALIVLLKSEIEKNLLEAKKQFEEI</sequence>
<reference evidence="1 2" key="1">
    <citation type="submission" date="2018-06" db="EMBL/GenBank/DDBJ databases">
        <authorList>
            <consortium name="Pathogen Informatics"/>
            <person name="Doyle S."/>
        </authorList>
    </citation>
    <scope>NUCLEOTIDE SEQUENCE [LARGE SCALE GENOMIC DNA]</scope>
    <source>
        <strain evidence="1 2">NCTC13533</strain>
    </source>
</reference>
<evidence type="ECO:0000313" key="2">
    <source>
        <dbReference type="Proteomes" id="UP000255224"/>
    </source>
</evidence>
<dbReference type="RefSeq" id="WP_262511552.1">
    <property type="nucleotide sequence ID" value="NZ_CP033920.1"/>
</dbReference>
<accession>A0A376DU07</accession>
<evidence type="ECO:0000313" key="1">
    <source>
        <dbReference type="EMBL" id="STC94785.1"/>
    </source>
</evidence>
<protein>
    <submittedName>
        <fullName evidence="1">Uncharacterized protein</fullName>
    </submittedName>
</protein>
<name>A0A376DU07_CHRCU</name>
<dbReference type="Proteomes" id="UP000255224">
    <property type="component" value="Unassembled WGS sequence"/>
</dbReference>
<dbReference type="AlphaFoldDB" id="A0A376DU07"/>
<gene>
    <name evidence="1" type="ORF">NCTC13533_01673</name>
</gene>
<dbReference type="EMBL" id="UFVQ01000003">
    <property type="protein sequence ID" value="STC94785.1"/>
    <property type="molecule type" value="Genomic_DNA"/>
</dbReference>